<proteinExistence type="predicted"/>
<dbReference type="Proteomes" id="UP000318815">
    <property type="component" value="Unassembled WGS sequence"/>
</dbReference>
<keyword evidence="1" id="KW-0732">Signal</keyword>
<protein>
    <submittedName>
        <fullName evidence="4">Uncharacterized protein</fullName>
    </submittedName>
</protein>
<evidence type="ECO:0000256" key="1">
    <source>
        <dbReference type="SAM" id="SignalP"/>
    </source>
</evidence>
<feature type="domain" description="Multidrug resistance protein MdtA-like C-terminal permuted SH3" evidence="3">
    <location>
        <begin position="154"/>
        <end position="207"/>
    </location>
</feature>
<gene>
    <name evidence="4" type="ORF">FEF09_11890</name>
</gene>
<dbReference type="AlphaFoldDB" id="A0A5C6LSE4"/>
<dbReference type="GO" id="GO:1990281">
    <property type="term" value="C:efflux pump complex"/>
    <property type="evidence" value="ECO:0007669"/>
    <property type="project" value="TreeGrafter"/>
</dbReference>
<name>A0A5C6LSE4_9BACT</name>
<dbReference type="RefSeq" id="WP_146305315.1">
    <property type="nucleotide sequence ID" value="NZ_VOHS01000009.1"/>
</dbReference>
<dbReference type="InterPro" id="IPR058627">
    <property type="entry name" value="MdtA-like_C"/>
</dbReference>
<feature type="signal peptide" evidence="1">
    <location>
        <begin position="1"/>
        <end position="21"/>
    </location>
</feature>
<dbReference type="PROSITE" id="PS51257">
    <property type="entry name" value="PROKAR_LIPOPROTEIN"/>
    <property type="match status" value="1"/>
</dbReference>
<dbReference type="InterPro" id="IPR058792">
    <property type="entry name" value="Beta-barrel_RND_2"/>
</dbReference>
<dbReference type="GO" id="GO:0015562">
    <property type="term" value="F:efflux transmembrane transporter activity"/>
    <property type="evidence" value="ECO:0007669"/>
    <property type="project" value="TreeGrafter"/>
</dbReference>
<dbReference type="PANTHER" id="PTHR30469">
    <property type="entry name" value="MULTIDRUG RESISTANCE PROTEIN MDTA"/>
    <property type="match status" value="1"/>
</dbReference>
<organism evidence="4 5">
    <name type="scientific">Chitinophaga pinensis</name>
    <dbReference type="NCBI Taxonomy" id="79329"/>
    <lineage>
        <taxon>Bacteria</taxon>
        <taxon>Pseudomonadati</taxon>
        <taxon>Bacteroidota</taxon>
        <taxon>Chitinophagia</taxon>
        <taxon>Chitinophagales</taxon>
        <taxon>Chitinophagaceae</taxon>
        <taxon>Chitinophaga</taxon>
    </lineage>
</organism>
<evidence type="ECO:0000259" key="3">
    <source>
        <dbReference type="Pfam" id="PF25967"/>
    </source>
</evidence>
<dbReference type="OrthoDB" id="646039at2"/>
<evidence type="ECO:0000313" key="4">
    <source>
        <dbReference type="EMBL" id="TWW00375.1"/>
    </source>
</evidence>
<reference evidence="4 5" key="1">
    <citation type="submission" date="2019-08" db="EMBL/GenBank/DDBJ databases">
        <title>Whole genome sequencing of chitin degrading bacteria Chitinophaga pinensis YS16.</title>
        <authorList>
            <person name="Singh R.P."/>
            <person name="Manchanda G."/>
            <person name="Maurya I.K."/>
            <person name="Joshi N.K."/>
            <person name="Srivastava A.K."/>
        </authorList>
    </citation>
    <scope>NUCLEOTIDE SEQUENCE [LARGE SCALE GENOMIC DNA]</scope>
    <source>
        <strain evidence="4 5">YS-16</strain>
    </source>
</reference>
<evidence type="ECO:0000313" key="5">
    <source>
        <dbReference type="Proteomes" id="UP000318815"/>
    </source>
</evidence>
<feature type="domain" description="CusB-like beta-barrel" evidence="2">
    <location>
        <begin position="78"/>
        <end position="144"/>
    </location>
</feature>
<dbReference type="Gene3D" id="2.40.420.20">
    <property type="match status" value="1"/>
</dbReference>
<dbReference type="Gene3D" id="2.40.30.170">
    <property type="match status" value="1"/>
</dbReference>
<sequence>MKRNTLLVILFAAGLSLSACKHPELEEGVTNKTFVLSDTMLKTIRIDTASFKPVEKELQLPGKVVLNNSNVRKTDVLIDVAQADLRNVKEGYEAEIISESLPEKVFYGKVETVYLPKDSATGRLNIVLNDPEGVLKPDMKAAVIVHCDEGDDMIAIPETAVIADHSKNFVLVFKDKYNIQVREVETYTTAGDIIYILRGLEAGENVISAHQRQIFDALSDN</sequence>
<evidence type="ECO:0000259" key="2">
    <source>
        <dbReference type="Pfam" id="PF25954"/>
    </source>
</evidence>
<dbReference type="EMBL" id="VOHS01000009">
    <property type="protein sequence ID" value="TWW00375.1"/>
    <property type="molecule type" value="Genomic_DNA"/>
</dbReference>
<accession>A0A5C6LSE4</accession>
<dbReference type="Pfam" id="PF25954">
    <property type="entry name" value="Beta-barrel_RND_2"/>
    <property type="match status" value="1"/>
</dbReference>
<keyword evidence="5" id="KW-1185">Reference proteome</keyword>
<dbReference type="Pfam" id="PF25967">
    <property type="entry name" value="RND-MFP_C"/>
    <property type="match status" value="1"/>
</dbReference>
<comment type="caution">
    <text evidence="4">The sequence shown here is derived from an EMBL/GenBank/DDBJ whole genome shotgun (WGS) entry which is preliminary data.</text>
</comment>
<feature type="chain" id="PRO_5023142072" evidence="1">
    <location>
        <begin position="22"/>
        <end position="221"/>
    </location>
</feature>